<evidence type="ECO:0000313" key="9">
    <source>
        <dbReference type="EMBL" id="SVE93232.1"/>
    </source>
</evidence>
<dbReference type="SUPFAM" id="SSF144091">
    <property type="entry name" value="Rhomboid-like"/>
    <property type="match status" value="1"/>
</dbReference>
<feature type="region of interest" description="Disordered" evidence="8">
    <location>
        <begin position="218"/>
        <end position="247"/>
    </location>
</feature>
<evidence type="ECO:0000256" key="4">
    <source>
        <dbReference type="ARBA" id="ARBA00022824"/>
    </source>
</evidence>
<name>A0A4Y7NJA3_9CRUS</name>
<evidence type="ECO:0000256" key="6">
    <source>
        <dbReference type="ARBA" id="ARBA00023136"/>
    </source>
</evidence>
<evidence type="ECO:0000256" key="1">
    <source>
        <dbReference type="ARBA" id="ARBA00004477"/>
    </source>
</evidence>
<comment type="caution">
    <text evidence="7">Lacks conserved residue(s) required for the propagation of feature annotation.</text>
</comment>
<evidence type="ECO:0000256" key="2">
    <source>
        <dbReference type="ARBA" id="ARBA00008917"/>
    </source>
</evidence>
<protein>
    <recommendedName>
        <fullName evidence="7">Derlin</fullName>
    </recommendedName>
</protein>
<evidence type="ECO:0000256" key="8">
    <source>
        <dbReference type="SAM" id="MobiDB-lite"/>
    </source>
</evidence>
<evidence type="ECO:0000256" key="7">
    <source>
        <dbReference type="RuleBase" id="RU363059"/>
    </source>
</evidence>
<reference evidence="9" key="1">
    <citation type="submission" date="2018-08" db="EMBL/GenBank/DDBJ databases">
        <authorList>
            <person name="Cornetti L."/>
        </authorList>
    </citation>
    <scope>NUCLEOTIDE SEQUENCE</scope>
    <source>
        <strain evidence="9">DE-FRO-2-1</strain>
    </source>
</reference>
<feature type="compositionally biased region" description="Low complexity" evidence="8">
    <location>
        <begin position="233"/>
        <end position="247"/>
    </location>
</feature>
<accession>A0A4Y7NJA3</accession>
<keyword evidence="3 7" id="KW-0812">Transmembrane</keyword>
<comment type="function">
    <text evidence="7">May be involved in the degradation of misfolded endoplasmic reticulum (ER) luminal proteins.</text>
</comment>
<dbReference type="GO" id="GO:0036503">
    <property type="term" value="P:ERAD pathway"/>
    <property type="evidence" value="ECO:0007669"/>
    <property type="project" value="UniProtKB-ARBA"/>
</dbReference>
<keyword evidence="6 7" id="KW-0472">Membrane</keyword>
<evidence type="ECO:0000256" key="5">
    <source>
        <dbReference type="ARBA" id="ARBA00022989"/>
    </source>
</evidence>
<dbReference type="FunFam" id="1.20.1540.10:FF:000016">
    <property type="entry name" value="Derlin"/>
    <property type="match status" value="1"/>
</dbReference>
<dbReference type="PANTHER" id="PTHR11009">
    <property type="entry name" value="DER1-LIKE PROTEIN, DERLIN"/>
    <property type="match status" value="1"/>
</dbReference>
<sequence>MAYQIFFREYFQTPPLTRAYTTACFLTSLAVHLDILSPYRLYFHPTLIMENLQLWRLITPFFYFGDFSLNYLFSMLFTYRCCRMLEEESFRGRPADFLYLIILGCVIALFFAWFLLLPFLGQSLTTMFVYIWARRNPYVQMGFFGLFVFRAPYLPWVMVALSVLFDGDLETELIGILIGHAYFYFEDVFPYVPGGWRLLATPRIFKLLFDGELENSDYHPPAEERPAGFNLGAQEEQANQQQRNEEN</sequence>
<keyword evidence="4 7" id="KW-0256">Endoplasmic reticulum</keyword>
<comment type="similarity">
    <text evidence="2 7">Belongs to the derlin family.</text>
</comment>
<dbReference type="InterPro" id="IPR035952">
    <property type="entry name" value="Rhomboid-like_sf"/>
</dbReference>
<gene>
    <name evidence="9" type="primary">EOG090X0CFQ</name>
</gene>
<dbReference type="AlphaFoldDB" id="A0A4Y7NJA3"/>
<evidence type="ECO:0000256" key="3">
    <source>
        <dbReference type="ARBA" id="ARBA00022692"/>
    </source>
</evidence>
<dbReference type="Pfam" id="PF04511">
    <property type="entry name" value="DER1"/>
    <property type="match status" value="1"/>
</dbReference>
<comment type="subcellular location">
    <subcellularLocation>
        <location evidence="1 7">Endoplasmic reticulum membrane</location>
        <topology evidence="1 7">Multi-pass membrane protein</topology>
    </subcellularLocation>
</comment>
<feature type="transmembrane region" description="Helical" evidence="7">
    <location>
        <begin position="54"/>
        <end position="77"/>
    </location>
</feature>
<dbReference type="InterPro" id="IPR007599">
    <property type="entry name" value="DER1"/>
</dbReference>
<dbReference type="GO" id="GO:0005789">
    <property type="term" value="C:endoplasmic reticulum membrane"/>
    <property type="evidence" value="ECO:0007669"/>
    <property type="project" value="UniProtKB-SubCell"/>
</dbReference>
<dbReference type="EMBL" id="LR023613">
    <property type="protein sequence ID" value="SVE93232.1"/>
    <property type="molecule type" value="mRNA"/>
</dbReference>
<keyword evidence="5 7" id="KW-1133">Transmembrane helix</keyword>
<organism evidence="9">
    <name type="scientific">Moina brachiata</name>
    <dbReference type="NCBI Taxonomy" id="675436"/>
    <lineage>
        <taxon>Eukaryota</taxon>
        <taxon>Metazoa</taxon>
        <taxon>Ecdysozoa</taxon>
        <taxon>Arthropoda</taxon>
        <taxon>Crustacea</taxon>
        <taxon>Branchiopoda</taxon>
        <taxon>Diplostraca</taxon>
        <taxon>Cladocera</taxon>
        <taxon>Anomopoda</taxon>
        <taxon>Moinidae</taxon>
        <taxon>Moina</taxon>
    </lineage>
</organism>
<proteinExistence type="evidence at transcript level"/>
<feature type="transmembrane region" description="Helical" evidence="7">
    <location>
        <begin position="97"/>
        <end position="120"/>
    </location>
</feature>
<feature type="transmembrane region" description="Helical" evidence="7">
    <location>
        <begin position="141"/>
        <end position="165"/>
    </location>
</feature>